<protein>
    <recommendedName>
        <fullName evidence="9">CFEM domain-containing protein</fullName>
    </recommendedName>
</protein>
<keyword evidence="8" id="KW-0449">Lipoprotein</keyword>
<dbReference type="GO" id="GO:0098552">
    <property type="term" value="C:side of membrane"/>
    <property type="evidence" value="ECO:0007669"/>
    <property type="project" value="UniProtKB-KW"/>
</dbReference>
<evidence type="ECO:0000256" key="5">
    <source>
        <dbReference type="ARBA" id="ARBA00022622"/>
    </source>
</evidence>
<evidence type="ECO:0000256" key="8">
    <source>
        <dbReference type="ARBA" id="ARBA00023288"/>
    </source>
</evidence>
<keyword evidence="6" id="KW-0732">Signal</keyword>
<evidence type="ECO:0000256" key="6">
    <source>
        <dbReference type="ARBA" id="ARBA00022729"/>
    </source>
</evidence>
<name>A0A6A5T2R3_9PLEO</name>
<comment type="subcellular location">
    <subcellularLocation>
        <location evidence="1">Membrane</location>
        <topology evidence="1">Lipid-anchor</topology>
        <topology evidence="1">GPI-anchor</topology>
    </subcellularLocation>
    <subcellularLocation>
        <location evidence="2">Secreted</location>
    </subcellularLocation>
</comment>
<comment type="similarity">
    <text evidence="3">Belongs to the RBT5 family.</text>
</comment>
<dbReference type="InterPro" id="IPR008427">
    <property type="entry name" value="Extracellular_membr_CFEM_dom"/>
</dbReference>
<dbReference type="GO" id="GO:0005576">
    <property type="term" value="C:extracellular region"/>
    <property type="evidence" value="ECO:0007669"/>
    <property type="project" value="UniProtKB-SubCell"/>
</dbReference>
<dbReference type="Proteomes" id="UP000800038">
    <property type="component" value="Unassembled WGS sequence"/>
</dbReference>
<gene>
    <name evidence="10" type="ORF">EJ02DRAFT_339366</name>
</gene>
<accession>A0A6A5T2R3</accession>
<sequence>TDCWNEAAASVKCDPNTDDDCLCGPFFDAVTYCSAQTCNIGDNLCKFLAGRPYTHGKEKC</sequence>
<evidence type="ECO:0000256" key="4">
    <source>
        <dbReference type="ARBA" id="ARBA00022525"/>
    </source>
</evidence>
<evidence type="ECO:0000313" key="11">
    <source>
        <dbReference type="Proteomes" id="UP000800038"/>
    </source>
</evidence>
<evidence type="ECO:0000256" key="7">
    <source>
        <dbReference type="ARBA" id="ARBA00023157"/>
    </source>
</evidence>
<feature type="non-terminal residue" evidence="10">
    <location>
        <position position="1"/>
    </location>
</feature>
<feature type="domain" description="CFEM" evidence="9">
    <location>
        <begin position="2"/>
        <end position="43"/>
    </location>
</feature>
<proteinExistence type="inferred from homology"/>
<evidence type="ECO:0000256" key="2">
    <source>
        <dbReference type="ARBA" id="ARBA00004613"/>
    </source>
</evidence>
<keyword evidence="7" id="KW-1015">Disulfide bond</keyword>
<keyword evidence="4" id="KW-0964">Secreted</keyword>
<evidence type="ECO:0000313" key="10">
    <source>
        <dbReference type="EMBL" id="KAF1945016.1"/>
    </source>
</evidence>
<evidence type="ECO:0000256" key="1">
    <source>
        <dbReference type="ARBA" id="ARBA00004589"/>
    </source>
</evidence>
<dbReference type="AlphaFoldDB" id="A0A6A5T2R3"/>
<evidence type="ECO:0000256" key="3">
    <source>
        <dbReference type="ARBA" id="ARBA00010031"/>
    </source>
</evidence>
<dbReference type="Pfam" id="PF05730">
    <property type="entry name" value="CFEM"/>
    <property type="match status" value="1"/>
</dbReference>
<evidence type="ECO:0000259" key="9">
    <source>
        <dbReference type="Pfam" id="PF05730"/>
    </source>
</evidence>
<keyword evidence="5" id="KW-0472">Membrane</keyword>
<organism evidence="10 11">
    <name type="scientific">Clathrospora elynae</name>
    <dbReference type="NCBI Taxonomy" id="706981"/>
    <lineage>
        <taxon>Eukaryota</taxon>
        <taxon>Fungi</taxon>
        <taxon>Dikarya</taxon>
        <taxon>Ascomycota</taxon>
        <taxon>Pezizomycotina</taxon>
        <taxon>Dothideomycetes</taxon>
        <taxon>Pleosporomycetidae</taxon>
        <taxon>Pleosporales</taxon>
        <taxon>Diademaceae</taxon>
        <taxon>Clathrospora</taxon>
    </lineage>
</organism>
<keyword evidence="11" id="KW-1185">Reference proteome</keyword>
<dbReference type="OrthoDB" id="3785142at2759"/>
<keyword evidence="5" id="KW-0336">GPI-anchor</keyword>
<keyword evidence="5" id="KW-0325">Glycoprotein</keyword>
<reference evidence="10" key="1">
    <citation type="journal article" date="2020" name="Stud. Mycol.">
        <title>101 Dothideomycetes genomes: a test case for predicting lifestyles and emergence of pathogens.</title>
        <authorList>
            <person name="Haridas S."/>
            <person name="Albert R."/>
            <person name="Binder M."/>
            <person name="Bloem J."/>
            <person name="Labutti K."/>
            <person name="Salamov A."/>
            <person name="Andreopoulos B."/>
            <person name="Baker S."/>
            <person name="Barry K."/>
            <person name="Bills G."/>
            <person name="Bluhm B."/>
            <person name="Cannon C."/>
            <person name="Castanera R."/>
            <person name="Culley D."/>
            <person name="Daum C."/>
            <person name="Ezra D."/>
            <person name="Gonzalez J."/>
            <person name="Henrissat B."/>
            <person name="Kuo A."/>
            <person name="Liang C."/>
            <person name="Lipzen A."/>
            <person name="Lutzoni F."/>
            <person name="Magnuson J."/>
            <person name="Mondo S."/>
            <person name="Nolan M."/>
            <person name="Ohm R."/>
            <person name="Pangilinan J."/>
            <person name="Park H.-J."/>
            <person name="Ramirez L."/>
            <person name="Alfaro M."/>
            <person name="Sun H."/>
            <person name="Tritt A."/>
            <person name="Yoshinaga Y."/>
            <person name="Zwiers L.-H."/>
            <person name="Turgeon B."/>
            <person name="Goodwin S."/>
            <person name="Spatafora J."/>
            <person name="Crous P."/>
            <person name="Grigoriev I."/>
        </authorList>
    </citation>
    <scope>NUCLEOTIDE SEQUENCE</scope>
    <source>
        <strain evidence="10">CBS 161.51</strain>
    </source>
</reference>
<dbReference type="EMBL" id="ML976012">
    <property type="protein sequence ID" value="KAF1945016.1"/>
    <property type="molecule type" value="Genomic_DNA"/>
</dbReference>